<dbReference type="EMBL" id="CACRUO010000030">
    <property type="protein sequence ID" value="VYU01664.1"/>
    <property type="molecule type" value="Genomic_DNA"/>
</dbReference>
<dbReference type="InterPro" id="IPR005952">
    <property type="entry name" value="Phosphogly_mut1"/>
</dbReference>
<accession>A0A6N3BEU5</accession>
<proteinExistence type="inferred from homology"/>
<name>A0A6N3BEU5_STASI</name>
<dbReference type="GO" id="GO:0004619">
    <property type="term" value="F:phosphoglycerate mutase activity"/>
    <property type="evidence" value="ECO:0007669"/>
    <property type="project" value="UniProtKB-EC"/>
</dbReference>
<feature type="site" description="Transition state stabilizer" evidence="7">
    <location>
        <position position="158"/>
    </location>
</feature>
<feature type="binding site" evidence="6">
    <location>
        <begin position="25"/>
        <end position="26"/>
    </location>
    <ligand>
        <name>substrate</name>
    </ligand>
</feature>
<dbReference type="PANTHER" id="PTHR11931">
    <property type="entry name" value="PHOSPHOGLYCERATE MUTASE"/>
    <property type="match status" value="1"/>
</dbReference>
<keyword evidence="4 8" id="KW-0413">Isomerase</keyword>
<feature type="binding site" evidence="6">
    <location>
        <position position="62"/>
    </location>
    <ligand>
        <name>substrate</name>
    </ligand>
</feature>
<dbReference type="PIRSF" id="PIRSF000709">
    <property type="entry name" value="6PFK_2-Ptase"/>
    <property type="match status" value="1"/>
</dbReference>
<dbReference type="InterPro" id="IPR029033">
    <property type="entry name" value="His_PPase_superfam"/>
</dbReference>
<dbReference type="SUPFAM" id="SSF53254">
    <property type="entry name" value="Phosphoglycerate mutase-like"/>
    <property type="match status" value="1"/>
</dbReference>
<evidence type="ECO:0000256" key="5">
    <source>
        <dbReference type="PIRSR" id="PIRSR613078-1"/>
    </source>
</evidence>
<gene>
    <name evidence="8" type="primary">gpmA_1</name>
    <name evidence="8" type="ORF">SSLFYP27_01213</name>
</gene>
<sequence>MKLYLIRHGESTANYDNHHGNQYFTGQLDVSLTKEGVRSAQALKTYFEGIHIDHIYISDLTRTIQTYENGFDSASPHTFSPLLRERSLGEFEGYPRETLRDNPVYSRYFEDPRYSDFRNSFTQRAPGGENYSDVLGRIDEFFKDILDIKDEVVVIVAHQIWIRCCLYYLGVITEEELFDKHIENCDPILVDTENI</sequence>
<evidence type="ECO:0000256" key="3">
    <source>
        <dbReference type="ARBA" id="ARBA00023152"/>
    </source>
</evidence>
<keyword evidence="3" id="KW-0324">Glycolysis</keyword>
<protein>
    <recommendedName>
        <fullName evidence="2">phosphoglycerate mutase (2,3-diphosphoglycerate-dependent)</fullName>
        <ecNumber evidence="2">5.4.2.11</ecNumber>
    </recommendedName>
</protein>
<dbReference type="RefSeq" id="WP_002480326.1">
    <property type="nucleotide sequence ID" value="NZ_CACRUO010000030.1"/>
</dbReference>
<evidence type="ECO:0000256" key="4">
    <source>
        <dbReference type="ARBA" id="ARBA00023235"/>
    </source>
</evidence>
<dbReference type="Gene3D" id="3.40.50.1240">
    <property type="entry name" value="Phosphoglycerate mutase-like"/>
    <property type="match status" value="1"/>
</dbReference>
<feature type="active site" description="Proton donor/acceptor" evidence="5">
    <location>
        <position position="85"/>
    </location>
</feature>
<evidence type="ECO:0000256" key="1">
    <source>
        <dbReference type="ARBA" id="ARBA00006717"/>
    </source>
</evidence>
<organism evidence="8">
    <name type="scientific">Staphylococcus simulans</name>
    <dbReference type="NCBI Taxonomy" id="1286"/>
    <lineage>
        <taxon>Bacteria</taxon>
        <taxon>Bacillati</taxon>
        <taxon>Bacillota</taxon>
        <taxon>Bacilli</taxon>
        <taxon>Bacillales</taxon>
        <taxon>Staphylococcaceae</taxon>
        <taxon>Staphylococcus</taxon>
    </lineage>
</organism>
<evidence type="ECO:0000256" key="6">
    <source>
        <dbReference type="PIRSR" id="PIRSR613078-2"/>
    </source>
</evidence>
<feature type="binding site" evidence="6">
    <location>
        <begin position="7"/>
        <end position="14"/>
    </location>
    <ligand>
        <name>substrate</name>
    </ligand>
</feature>
<dbReference type="SMART" id="SM00855">
    <property type="entry name" value="PGAM"/>
    <property type="match status" value="1"/>
</dbReference>
<comment type="similarity">
    <text evidence="1">Belongs to the phosphoglycerate mutase family. BPG-dependent PGAM subfamily.</text>
</comment>
<evidence type="ECO:0000313" key="8">
    <source>
        <dbReference type="EMBL" id="VYU01664.1"/>
    </source>
</evidence>
<dbReference type="PROSITE" id="PS00175">
    <property type="entry name" value="PG_MUTASE"/>
    <property type="match status" value="1"/>
</dbReference>
<dbReference type="Pfam" id="PF00300">
    <property type="entry name" value="His_Phos_1"/>
    <property type="match status" value="1"/>
</dbReference>
<dbReference type="GO" id="GO:0006096">
    <property type="term" value="P:glycolytic process"/>
    <property type="evidence" value="ECO:0007669"/>
    <property type="project" value="UniProtKB-KW"/>
</dbReference>
<dbReference type="CDD" id="cd07067">
    <property type="entry name" value="HP_PGM_like"/>
    <property type="match status" value="1"/>
</dbReference>
<dbReference type="InterPro" id="IPR001345">
    <property type="entry name" value="PG/BPGM_mutase_AS"/>
</dbReference>
<reference evidence="8" key="1">
    <citation type="submission" date="2019-11" db="EMBL/GenBank/DDBJ databases">
        <authorList>
            <person name="Feng L."/>
        </authorList>
    </citation>
    <scope>NUCLEOTIDE SEQUENCE</scope>
    <source>
        <strain evidence="8">SsimulansLFYP27</strain>
    </source>
</reference>
<feature type="active site" description="Tele-phosphohistidine intermediate" evidence="5">
    <location>
        <position position="8"/>
    </location>
</feature>
<evidence type="ECO:0000256" key="7">
    <source>
        <dbReference type="PIRSR" id="PIRSR613078-3"/>
    </source>
</evidence>
<evidence type="ECO:0000256" key="2">
    <source>
        <dbReference type="ARBA" id="ARBA00012028"/>
    </source>
</evidence>
<dbReference type="EC" id="5.4.2.11" evidence="2"/>
<dbReference type="AlphaFoldDB" id="A0A6N3BEU5"/>
<dbReference type="InterPro" id="IPR013078">
    <property type="entry name" value="His_Pase_superF_clade-1"/>
</dbReference>